<dbReference type="EMBL" id="BSYA01000004">
    <property type="protein sequence ID" value="GMG23267.1"/>
    <property type="molecule type" value="Genomic_DNA"/>
</dbReference>
<dbReference type="Proteomes" id="UP001165205">
    <property type="component" value="Unassembled WGS sequence"/>
</dbReference>
<accession>A0AAN4YB84</accession>
<comment type="similarity">
    <text evidence="1">Belongs to the glycosyl hydrolase 3 family.</text>
</comment>
<keyword evidence="3" id="KW-0325">Glycoprotein</keyword>
<dbReference type="InterPro" id="IPR017853">
    <property type="entry name" value="GH"/>
</dbReference>
<reference evidence="6" key="1">
    <citation type="submission" date="2023-04" db="EMBL/GenBank/DDBJ databases">
        <title>Aspergillus oryzae NBRC 4228.</title>
        <authorList>
            <person name="Ichikawa N."/>
            <person name="Sato H."/>
            <person name="Tonouchi N."/>
        </authorList>
    </citation>
    <scope>NUCLEOTIDE SEQUENCE</scope>
    <source>
        <strain evidence="6">NBRC 4228</strain>
    </source>
</reference>
<dbReference type="SUPFAM" id="SSF51445">
    <property type="entry name" value="(Trans)glycosidases"/>
    <property type="match status" value="1"/>
</dbReference>
<gene>
    <name evidence="6" type="ORF">Aory04_000075200</name>
</gene>
<dbReference type="AlphaFoldDB" id="A0AAN4YB84"/>
<dbReference type="GO" id="GO:0004553">
    <property type="term" value="F:hydrolase activity, hydrolyzing O-glycosyl compounds"/>
    <property type="evidence" value="ECO:0007669"/>
    <property type="project" value="InterPro"/>
</dbReference>
<feature type="chain" id="PRO_5042923325" evidence="5">
    <location>
        <begin position="23"/>
        <end position="82"/>
    </location>
</feature>
<protein>
    <submittedName>
        <fullName evidence="6">Unnamed protein product</fullName>
    </submittedName>
</protein>
<evidence type="ECO:0000313" key="7">
    <source>
        <dbReference type="Proteomes" id="UP001165205"/>
    </source>
</evidence>
<sequence length="82" mass="8617">MVSGVFTKGLLLLGLLSGLALGQDEKPRYKDPSVPVEERVTDLLGRMTLEEKMSQLIQGAIGIVSFLPTGGTDSSQATSPIG</sequence>
<keyword evidence="5" id="KW-0732">Signal</keyword>
<comment type="caution">
    <text evidence="6">The sequence shown here is derived from an EMBL/GenBank/DDBJ whole genome shotgun (WGS) entry which is preliminary data.</text>
</comment>
<dbReference type="Gene3D" id="3.20.20.300">
    <property type="entry name" value="Glycoside hydrolase, family 3, N-terminal domain"/>
    <property type="match status" value="1"/>
</dbReference>
<dbReference type="GO" id="GO:0005975">
    <property type="term" value="P:carbohydrate metabolic process"/>
    <property type="evidence" value="ECO:0007669"/>
    <property type="project" value="InterPro"/>
</dbReference>
<evidence type="ECO:0000256" key="1">
    <source>
        <dbReference type="ARBA" id="ARBA00005336"/>
    </source>
</evidence>
<evidence type="ECO:0000256" key="5">
    <source>
        <dbReference type="SAM" id="SignalP"/>
    </source>
</evidence>
<name>A0AAN4YB84_ASPOZ</name>
<keyword evidence="4" id="KW-0119">Carbohydrate metabolism</keyword>
<evidence type="ECO:0000256" key="3">
    <source>
        <dbReference type="ARBA" id="ARBA00023180"/>
    </source>
</evidence>
<evidence type="ECO:0000313" key="6">
    <source>
        <dbReference type="EMBL" id="GMG23267.1"/>
    </source>
</evidence>
<organism evidence="6 7">
    <name type="scientific">Aspergillus oryzae</name>
    <name type="common">Yellow koji mold</name>
    <dbReference type="NCBI Taxonomy" id="5062"/>
    <lineage>
        <taxon>Eukaryota</taxon>
        <taxon>Fungi</taxon>
        <taxon>Dikarya</taxon>
        <taxon>Ascomycota</taxon>
        <taxon>Pezizomycotina</taxon>
        <taxon>Eurotiomycetes</taxon>
        <taxon>Eurotiomycetidae</taxon>
        <taxon>Eurotiales</taxon>
        <taxon>Aspergillaceae</taxon>
        <taxon>Aspergillus</taxon>
        <taxon>Aspergillus subgen. Circumdati</taxon>
    </lineage>
</organism>
<proteinExistence type="inferred from homology"/>
<keyword evidence="2" id="KW-0378">Hydrolase</keyword>
<evidence type="ECO:0000256" key="2">
    <source>
        <dbReference type="ARBA" id="ARBA00022801"/>
    </source>
</evidence>
<feature type="signal peptide" evidence="5">
    <location>
        <begin position="1"/>
        <end position="22"/>
    </location>
</feature>
<dbReference type="InterPro" id="IPR036962">
    <property type="entry name" value="Glyco_hydro_3_N_sf"/>
</dbReference>
<evidence type="ECO:0000256" key="4">
    <source>
        <dbReference type="ARBA" id="ARBA00023277"/>
    </source>
</evidence>